<keyword evidence="1" id="KW-0472">Membrane</keyword>
<dbReference type="EMBL" id="ML210228">
    <property type="protein sequence ID" value="TFK22951.1"/>
    <property type="molecule type" value="Genomic_DNA"/>
</dbReference>
<keyword evidence="3" id="KW-1185">Reference proteome</keyword>
<evidence type="ECO:0000256" key="1">
    <source>
        <dbReference type="SAM" id="Phobius"/>
    </source>
</evidence>
<dbReference type="Proteomes" id="UP000307440">
    <property type="component" value="Unassembled WGS sequence"/>
</dbReference>
<evidence type="ECO:0000313" key="2">
    <source>
        <dbReference type="EMBL" id="TFK22951.1"/>
    </source>
</evidence>
<gene>
    <name evidence="2" type="ORF">FA15DRAFT_494136</name>
</gene>
<reference evidence="2 3" key="1">
    <citation type="journal article" date="2019" name="Nat. Ecol. Evol.">
        <title>Megaphylogeny resolves global patterns of mushroom evolution.</title>
        <authorList>
            <person name="Varga T."/>
            <person name="Krizsan K."/>
            <person name="Foldi C."/>
            <person name="Dima B."/>
            <person name="Sanchez-Garcia M."/>
            <person name="Sanchez-Ramirez S."/>
            <person name="Szollosi G.J."/>
            <person name="Szarkandi J.G."/>
            <person name="Papp V."/>
            <person name="Albert L."/>
            <person name="Andreopoulos W."/>
            <person name="Angelini C."/>
            <person name="Antonin V."/>
            <person name="Barry K.W."/>
            <person name="Bougher N.L."/>
            <person name="Buchanan P."/>
            <person name="Buyck B."/>
            <person name="Bense V."/>
            <person name="Catcheside P."/>
            <person name="Chovatia M."/>
            <person name="Cooper J."/>
            <person name="Damon W."/>
            <person name="Desjardin D."/>
            <person name="Finy P."/>
            <person name="Geml J."/>
            <person name="Haridas S."/>
            <person name="Hughes K."/>
            <person name="Justo A."/>
            <person name="Karasinski D."/>
            <person name="Kautmanova I."/>
            <person name="Kiss B."/>
            <person name="Kocsube S."/>
            <person name="Kotiranta H."/>
            <person name="LaButti K.M."/>
            <person name="Lechner B.E."/>
            <person name="Liimatainen K."/>
            <person name="Lipzen A."/>
            <person name="Lukacs Z."/>
            <person name="Mihaltcheva S."/>
            <person name="Morgado L.N."/>
            <person name="Niskanen T."/>
            <person name="Noordeloos M.E."/>
            <person name="Ohm R.A."/>
            <person name="Ortiz-Santana B."/>
            <person name="Ovrebo C."/>
            <person name="Racz N."/>
            <person name="Riley R."/>
            <person name="Savchenko A."/>
            <person name="Shiryaev A."/>
            <person name="Soop K."/>
            <person name="Spirin V."/>
            <person name="Szebenyi C."/>
            <person name="Tomsovsky M."/>
            <person name="Tulloss R.E."/>
            <person name="Uehling J."/>
            <person name="Grigoriev I.V."/>
            <person name="Vagvolgyi C."/>
            <person name="Papp T."/>
            <person name="Martin F.M."/>
            <person name="Miettinen O."/>
            <person name="Hibbett D.S."/>
            <person name="Nagy L.G."/>
        </authorList>
    </citation>
    <scope>NUCLEOTIDE SEQUENCE [LARGE SCALE GENOMIC DNA]</scope>
    <source>
        <strain evidence="2 3">CBS 121175</strain>
    </source>
</reference>
<organism evidence="2 3">
    <name type="scientific">Coprinopsis marcescibilis</name>
    <name type="common">Agaric fungus</name>
    <name type="synonym">Psathyrella marcescibilis</name>
    <dbReference type="NCBI Taxonomy" id="230819"/>
    <lineage>
        <taxon>Eukaryota</taxon>
        <taxon>Fungi</taxon>
        <taxon>Dikarya</taxon>
        <taxon>Basidiomycota</taxon>
        <taxon>Agaricomycotina</taxon>
        <taxon>Agaricomycetes</taxon>
        <taxon>Agaricomycetidae</taxon>
        <taxon>Agaricales</taxon>
        <taxon>Agaricineae</taxon>
        <taxon>Psathyrellaceae</taxon>
        <taxon>Coprinopsis</taxon>
    </lineage>
</organism>
<protein>
    <submittedName>
        <fullName evidence="2">Uncharacterized protein</fullName>
    </submittedName>
</protein>
<sequence length="56" mass="6345">MDGLPPRLADQIINSFMANYFNVACLVVLALEYLQTVERSPHLADKMDIRKGYICS</sequence>
<feature type="transmembrane region" description="Helical" evidence="1">
    <location>
        <begin position="12"/>
        <end position="34"/>
    </location>
</feature>
<keyword evidence="1" id="KW-0812">Transmembrane</keyword>
<accession>A0A5C3KQV5</accession>
<proteinExistence type="predicted"/>
<keyword evidence="1" id="KW-1133">Transmembrane helix</keyword>
<dbReference type="AlphaFoldDB" id="A0A5C3KQV5"/>
<evidence type="ECO:0000313" key="3">
    <source>
        <dbReference type="Proteomes" id="UP000307440"/>
    </source>
</evidence>
<name>A0A5C3KQV5_COPMA</name>